<evidence type="ECO:0000256" key="1">
    <source>
        <dbReference type="SAM" id="MobiDB-lite"/>
    </source>
</evidence>
<keyword evidence="3" id="KW-1185">Reference proteome</keyword>
<dbReference type="EMBL" id="MK863032">
    <property type="protein sequence ID" value="QEM41148.1"/>
    <property type="molecule type" value="Genomic_DNA"/>
</dbReference>
<name>A0A5C1K5P6_9CAUD</name>
<proteinExistence type="predicted"/>
<sequence>MCERCVADSLVNLNNSQAILNLANAAHTLDSINAASEKNTVLRRLDAMAELPRNSGEAEAATAPAQSEDTGRTGEAPSANADVTLSQHVRRLVELGQALGFEVEVHSIKL</sequence>
<dbReference type="Proteomes" id="UP000322075">
    <property type="component" value="Segment"/>
</dbReference>
<evidence type="ECO:0000313" key="2">
    <source>
        <dbReference type="EMBL" id="QEM41148.1"/>
    </source>
</evidence>
<accession>A0A5C1K5P6</accession>
<feature type="region of interest" description="Disordered" evidence="1">
    <location>
        <begin position="50"/>
        <end position="82"/>
    </location>
</feature>
<reference evidence="2" key="1">
    <citation type="submission" date="2019-04" db="EMBL/GenBank/DDBJ databases">
        <authorList>
            <person name="Assadpour T."/>
            <person name="Ahmed J."/>
            <person name="Anderson S."/>
            <person name="Espinosa K."/>
            <person name="Gadsden T."/>
            <person name="Graham A."/>
            <person name="Hajjar W."/>
            <person name="Howard T."/>
            <person name="Lacafta O."/>
            <person name="Matney K."/>
            <person name="Matsen K."/>
            <person name="Osu J."/>
            <person name="Rupe E."/>
            <person name="Sang H."/>
            <person name="Wadi S."/>
            <person name="McNeal J."/>
            <person name="Temple L."/>
        </authorList>
    </citation>
    <scope>NUCLEOTIDE SEQUENCE [LARGE SCALE GENOMIC DNA]</scope>
</reference>
<protein>
    <submittedName>
        <fullName evidence="2">Uncharacterized protein</fullName>
    </submittedName>
</protein>
<evidence type="ECO:0000313" key="3">
    <source>
        <dbReference type="Proteomes" id="UP000322075"/>
    </source>
</evidence>
<gene>
    <name evidence="2" type="ORF">Zuri_51</name>
</gene>
<organism evidence="2 3">
    <name type="scientific">Pseudomonas phage Zuri</name>
    <dbReference type="NCBI Taxonomy" id="2604899"/>
    <lineage>
        <taxon>Viruses</taxon>
        <taxon>Duplodnaviria</taxon>
        <taxon>Heunggongvirae</taxon>
        <taxon>Uroviricota</taxon>
        <taxon>Caudoviricetes</taxon>
        <taxon>Schitoviridae</taxon>
        <taxon>Zurivirus</taxon>
        <taxon>Zurivirus zuri</taxon>
    </lineage>
</organism>